<dbReference type="AlphaFoldDB" id="A0A0A9EYP9"/>
<reference evidence="1" key="1">
    <citation type="submission" date="2014-09" db="EMBL/GenBank/DDBJ databases">
        <authorList>
            <person name="Magalhaes I.L.F."/>
            <person name="Oliveira U."/>
            <person name="Santos F.R."/>
            <person name="Vidigal T.H.D.A."/>
            <person name="Brescovit A.D."/>
            <person name="Santos A.J."/>
        </authorList>
    </citation>
    <scope>NUCLEOTIDE SEQUENCE</scope>
    <source>
        <tissue evidence="1">Shoot tissue taken approximately 20 cm above the soil surface</tissue>
    </source>
</reference>
<evidence type="ECO:0000313" key="1">
    <source>
        <dbReference type="EMBL" id="JAE01128.1"/>
    </source>
</evidence>
<protein>
    <submittedName>
        <fullName evidence="1">Uncharacterized protein</fullName>
    </submittedName>
</protein>
<organism evidence="1">
    <name type="scientific">Arundo donax</name>
    <name type="common">Giant reed</name>
    <name type="synonym">Donax arundinaceus</name>
    <dbReference type="NCBI Taxonomy" id="35708"/>
    <lineage>
        <taxon>Eukaryota</taxon>
        <taxon>Viridiplantae</taxon>
        <taxon>Streptophyta</taxon>
        <taxon>Embryophyta</taxon>
        <taxon>Tracheophyta</taxon>
        <taxon>Spermatophyta</taxon>
        <taxon>Magnoliopsida</taxon>
        <taxon>Liliopsida</taxon>
        <taxon>Poales</taxon>
        <taxon>Poaceae</taxon>
        <taxon>PACMAD clade</taxon>
        <taxon>Arundinoideae</taxon>
        <taxon>Arundineae</taxon>
        <taxon>Arundo</taxon>
    </lineage>
</organism>
<reference evidence="1" key="2">
    <citation type="journal article" date="2015" name="Data Brief">
        <title>Shoot transcriptome of the giant reed, Arundo donax.</title>
        <authorList>
            <person name="Barrero R.A."/>
            <person name="Guerrero F.D."/>
            <person name="Moolhuijzen P."/>
            <person name="Goolsby J.A."/>
            <person name="Tidwell J."/>
            <person name="Bellgard S.E."/>
            <person name="Bellgard M.I."/>
        </authorList>
    </citation>
    <scope>NUCLEOTIDE SEQUENCE</scope>
    <source>
        <tissue evidence="1">Shoot tissue taken approximately 20 cm above the soil surface</tissue>
    </source>
</reference>
<dbReference type="EMBL" id="GBRH01196768">
    <property type="protein sequence ID" value="JAE01128.1"/>
    <property type="molecule type" value="Transcribed_RNA"/>
</dbReference>
<proteinExistence type="predicted"/>
<accession>A0A0A9EYP9</accession>
<sequence>MHQICKCPSNSPLGYAVWAMKTKPYVILLVCTTAPLH</sequence>
<name>A0A0A9EYP9_ARUDO</name>